<gene>
    <name evidence="1" type="ORF">BJ998_001869</name>
</gene>
<proteinExistence type="predicted"/>
<dbReference type="Proteomes" id="UP000585638">
    <property type="component" value="Unassembled WGS sequence"/>
</dbReference>
<sequence>MSDDILVPLRHAPNRATTVLLMIGRHQFARTSFGPGKIYDVRDPLAGRAYTPPRWTRDMIEEFIRQGLTVDDVRRQFRMPGGDETRTLTLLGLSPAGEAEAYLRWNADLDRRLKAANDE</sequence>
<evidence type="ECO:0000313" key="2">
    <source>
        <dbReference type="Proteomes" id="UP000585638"/>
    </source>
</evidence>
<dbReference type="AlphaFoldDB" id="A0A7W9KEG9"/>
<evidence type="ECO:0000313" key="1">
    <source>
        <dbReference type="EMBL" id="MBB5890673.1"/>
    </source>
</evidence>
<organism evidence="1 2">
    <name type="scientific">Kutzneria kofuensis</name>
    <dbReference type="NCBI Taxonomy" id="103725"/>
    <lineage>
        <taxon>Bacteria</taxon>
        <taxon>Bacillati</taxon>
        <taxon>Actinomycetota</taxon>
        <taxon>Actinomycetes</taxon>
        <taxon>Pseudonocardiales</taxon>
        <taxon>Pseudonocardiaceae</taxon>
        <taxon>Kutzneria</taxon>
    </lineage>
</organism>
<dbReference type="RefSeq" id="WP_184860271.1">
    <property type="nucleotide sequence ID" value="NZ_BAAAWY010000042.1"/>
</dbReference>
<accession>A0A7W9KEG9</accession>
<keyword evidence="2" id="KW-1185">Reference proteome</keyword>
<name>A0A7W9KEG9_9PSEU</name>
<dbReference type="EMBL" id="JACHIR010000001">
    <property type="protein sequence ID" value="MBB5890673.1"/>
    <property type="molecule type" value="Genomic_DNA"/>
</dbReference>
<protein>
    <submittedName>
        <fullName evidence="1">Uncharacterized protein</fullName>
    </submittedName>
</protein>
<reference evidence="1 2" key="1">
    <citation type="submission" date="2020-08" db="EMBL/GenBank/DDBJ databases">
        <title>Sequencing the genomes of 1000 actinobacteria strains.</title>
        <authorList>
            <person name="Klenk H.-P."/>
        </authorList>
    </citation>
    <scope>NUCLEOTIDE SEQUENCE [LARGE SCALE GENOMIC DNA]</scope>
    <source>
        <strain evidence="1 2">DSM 43851</strain>
    </source>
</reference>
<comment type="caution">
    <text evidence="1">The sequence shown here is derived from an EMBL/GenBank/DDBJ whole genome shotgun (WGS) entry which is preliminary data.</text>
</comment>